<sequence>MGWGFSLRILSDLSGTGSSLEGWRDIHEEDQMSSFSKSSSLPLGRQCLRCKGYHGHESCRAGGVTCYNCGRPGHIARDCCVAPRRSGESSQRHPPARRVYALTVDEAAFSK</sequence>
<keyword evidence="1" id="KW-0479">Metal-binding</keyword>
<protein>
    <recommendedName>
        <fullName evidence="2">CCHC-type domain-containing protein</fullName>
    </recommendedName>
</protein>
<evidence type="ECO:0000256" key="1">
    <source>
        <dbReference type="PROSITE-ProRule" id="PRU00047"/>
    </source>
</evidence>
<keyword evidence="1" id="KW-0863">Zinc-finger</keyword>
<dbReference type="EMBL" id="JASCZI010121091">
    <property type="protein sequence ID" value="MED6159661.1"/>
    <property type="molecule type" value="Genomic_DNA"/>
</dbReference>
<keyword evidence="4" id="KW-1185">Reference proteome</keyword>
<dbReference type="InterPro" id="IPR036875">
    <property type="entry name" value="Znf_CCHC_sf"/>
</dbReference>
<keyword evidence="1" id="KW-0862">Zinc</keyword>
<dbReference type="SMART" id="SM00343">
    <property type="entry name" value="ZnF_C2HC"/>
    <property type="match status" value="1"/>
</dbReference>
<organism evidence="3 4">
    <name type="scientific">Stylosanthes scabra</name>
    <dbReference type="NCBI Taxonomy" id="79078"/>
    <lineage>
        <taxon>Eukaryota</taxon>
        <taxon>Viridiplantae</taxon>
        <taxon>Streptophyta</taxon>
        <taxon>Embryophyta</taxon>
        <taxon>Tracheophyta</taxon>
        <taxon>Spermatophyta</taxon>
        <taxon>Magnoliopsida</taxon>
        <taxon>eudicotyledons</taxon>
        <taxon>Gunneridae</taxon>
        <taxon>Pentapetalae</taxon>
        <taxon>rosids</taxon>
        <taxon>fabids</taxon>
        <taxon>Fabales</taxon>
        <taxon>Fabaceae</taxon>
        <taxon>Papilionoideae</taxon>
        <taxon>50 kb inversion clade</taxon>
        <taxon>dalbergioids sensu lato</taxon>
        <taxon>Dalbergieae</taxon>
        <taxon>Pterocarpus clade</taxon>
        <taxon>Stylosanthes</taxon>
    </lineage>
</organism>
<gene>
    <name evidence="3" type="ORF">PIB30_044221</name>
</gene>
<comment type="caution">
    <text evidence="3">The sequence shown here is derived from an EMBL/GenBank/DDBJ whole genome shotgun (WGS) entry which is preliminary data.</text>
</comment>
<name>A0ABU6UEK3_9FABA</name>
<evidence type="ECO:0000313" key="3">
    <source>
        <dbReference type="EMBL" id="MED6159661.1"/>
    </source>
</evidence>
<evidence type="ECO:0000313" key="4">
    <source>
        <dbReference type="Proteomes" id="UP001341840"/>
    </source>
</evidence>
<dbReference type="SUPFAM" id="SSF57756">
    <property type="entry name" value="Retrovirus zinc finger-like domains"/>
    <property type="match status" value="1"/>
</dbReference>
<dbReference type="Proteomes" id="UP001341840">
    <property type="component" value="Unassembled WGS sequence"/>
</dbReference>
<evidence type="ECO:0000259" key="2">
    <source>
        <dbReference type="PROSITE" id="PS50158"/>
    </source>
</evidence>
<dbReference type="Pfam" id="PF00098">
    <property type="entry name" value="zf-CCHC"/>
    <property type="match status" value="1"/>
</dbReference>
<reference evidence="3 4" key="1">
    <citation type="journal article" date="2023" name="Plants (Basel)">
        <title>Bridging the Gap: Combining Genomics and Transcriptomics Approaches to Understand Stylosanthes scabra, an Orphan Legume from the Brazilian Caatinga.</title>
        <authorList>
            <person name="Ferreira-Neto J.R.C."/>
            <person name="da Silva M.D."/>
            <person name="Binneck E."/>
            <person name="de Melo N.F."/>
            <person name="da Silva R.H."/>
            <person name="de Melo A.L.T.M."/>
            <person name="Pandolfi V."/>
            <person name="Bustamante F.O."/>
            <person name="Brasileiro-Vidal A.C."/>
            <person name="Benko-Iseppon A.M."/>
        </authorList>
    </citation>
    <scope>NUCLEOTIDE SEQUENCE [LARGE SCALE GENOMIC DNA]</scope>
    <source>
        <tissue evidence="3">Leaves</tissue>
    </source>
</reference>
<accession>A0ABU6UEK3</accession>
<dbReference type="PROSITE" id="PS50158">
    <property type="entry name" value="ZF_CCHC"/>
    <property type="match status" value="1"/>
</dbReference>
<dbReference type="InterPro" id="IPR001878">
    <property type="entry name" value="Znf_CCHC"/>
</dbReference>
<dbReference type="Gene3D" id="4.10.60.10">
    <property type="entry name" value="Zinc finger, CCHC-type"/>
    <property type="match status" value="1"/>
</dbReference>
<feature type="domain" description="CCHC-type" evidence="2">
    <location>
        <begin position="66"/>
        <end position="79"/>
    </location>
</feature>
<proteinExistence type="predicted"/>